<accession>A0A5D2HPS6</accession>
<name>A0A5D2HPS6_GOSDA</name>
<organism evidence="2 3">
    <name type="scientific">Gossypium darwinii</name>
    <name type="common">Darwin's cotton</name>
    <name type="synonym">Gossypium barbadense var. darwinii</name>
    <dbReference type="NCBI Taxonomy" id="34276"/>
    <lineage>
        <taxon>Eukaryota</taxon>
        <taxon>Viridiplantae</taxon>
        <taxon>Streptophyta</taxon>
        <taxon>Embryophyta</taxon>
        <taxon>Tracheophyta</taxon>
        <taxon>Spermatophyta</taxon>
        <taxon>Magnoliopsida</taxon>
        <taxon>eudicotyledons</taxon>
        <taxon>Gunneridae</taxon>
        <taxon>Pentapetalae</taxon>
        <taxon>rosids</taxon>
        <taxon>malvids</taxon>
        <taxon>Malvales</taxon>
        <taxon>Malvaceae</taxon>
        <taxon>Malvoideae</taxon>
        <taxon>Gossypium</taxon>
    </lineage>
</organism>
<keyword evidence="1" id="KW-0812">Transmembrane</keyword>
<protein>
    <recommendedName>
        <fullName evidence="4">Transmembrane protein</fullName>
    </recommendedName>
</protein>
<keyword evidence="1" id="KW-1133">Transmembrane helix</keyword>
<reference evidence="2 3" key="1">
    <citation type="submission" date="2019-06" db="EMBL/GenBank/DDBJ databases">
        <title>WGS assembly of Gossypium darwinii.</title>
        <authorList>
            <person name="Chen Z.J."/>
            <person name="Sreedasyam A."/>
            <person name="Ando A."/>
            <person name="Song Q."/>
            <person name="De L."/>
            <person name="Hulse-Kemp A."/>
            <person name="Ding M."/>
            <person name="Ye W."/>
            <person name="Kirkbride R."/>
            <person name="Jenkins J."/>
            <person name="Plott C."/>
            <person name="Lovell J."/>
            <person name="Lin Y.-M."/>
            <person name="Vaughn R."/>
            <person name="Liu B."/>
            <person name="Li W."/>
            <person name="Simpson S."/>
            <person name="Scheffler B."/>
            <person name="Saski C."/>
            <person name="Grover C."/>
            <person name="Hu G."/>
            <person name="Conover J."/>
            <person name="Carlson J."/>
            <person name="Shu S."/>
            <person name="Boston L."/>
            <person name="Williams M."/>
            <person name="Peterson D."/>
            <person name="Mcgee K."/>
            <person name="Jones D."/>
            <person name="Wendel J."/>
            <person name="Stelly D."/>
            <person name="Grimwood J."/>
            <person name="Schmutz J."/>
        </authorList>
    </citation>
    <scope>NUCLEOTIDE SEQUENCE [LARGE SCALE GENOMIC DNA]</scope>
    <source>
        <strain evidence="2">1808015.09</strain>
    </source>
</reference>
<evidence type="ECO:0000313" key="2">
    <source>
        <dbReference type="EMBL" id="TYH31456.1"/>
    </source>
</evidence>
<gene>
    <name evidence="2" type="ORF">ES288_A01G174800v1</name>
</gene>
<feature type="transmembrane region" description="Helical" evidence="1">
    <location>
        <begin position="16"/>
        <end position="37"/>
    </location>
</feature>
<dbReference type="AlphaFoldDB" id="A0A5D2HPS6"/>
<evidence type="ECO:0000313" key="3">
    <source>
        <dbReference type="Proteomes" id="UP000323506"/>
    </source>
</evidence>
<keyword evidence="3" id="KW-1185">Reference proteome</keyword>
<dbReference type="EMBL" id="CM017688">
    <property type="protein sequence ID" value="TYH31456.1"/>
    <property type="molecule type" value="Genomic_DNA"/>
</dbReference>
<dbReference type="Proteomes" id="UP000323506">
    <property type="component" value="Chromosome A01"/>
</dbReference>
<proteinExistence type="predicted"/>
<sequence>MKIEKMNPTSFDPRPYLYVMFGLSSASIQWFFWCIPVQTRPYEGARRHVKEAVRGATRGSPNSLAYSRSFWCSHLLYSFFGCFGSRVWAIRIGFYDYLIRSDFM</sequence>
<evidence type="ECO:0008006" key="4">
    <source>
        <dbReference type="Google" id="ProtNLM"/>
    </source>
</evidence>
<evidence type="ECO:0000256" key="1">
    <source>
        <dbReference type="SAM" id="Phobius"/>
    </source>
</evidence>
<keyword evidence="1" id="KW-0472">Membrane</keyword>